<dbReference type="Pfam" id="PF00083">
    <property type="entry name" value="Sugar_tr"/>
    <property type="match status" value="1"/>
</dbReference>
<comment type="subcellular location">
    <subcellularLocation>
        <location evidence="1">Membrane</location>
        <topology evidence="1">Multi-pass membrane protein</topology>
    </subcellularLocation>
</comment>
<evidence type="ECO:0000313" key="6">
    <source>
        <dbReference type="Proteomes" id="UP000005239"/>
    </source>
</evidence>
<dbReference type="SUPFAM" id="SSF103473">
    <property type="entry name" value="MFS general substrate transporter"/>
    <property type="match status" value="1"/>
</dbReference>
<evidence type="ECO:0000256" key="2">
    <source>
        <dbReference type="ARBA" id="ARBA00022692"/>
    </source>
</evidence>
<dbReference type="InterPro" id="IPR020846">
    <property type="entry name" value="MFS_dom"/>
</dbReference>
<dbReference type="InterPro" id="IPR036259">
    <property type="entry name" value="MFS_trans_sf"/>
</dbReference>
<reference evidence="5" key="2">
    <citation type="submission" date="2022-06" db="UniProtKB">
        <authorList>
            <consortium name="EnsemblMetazoa"/>
        </authorList>
    </citation>
    <scope>IDENTIFICATION</scope>
    <source>
        <strain evidence="5">PS312</strain>
    </source>
</reference>
<dbReference type="OrthoDB" id="4540492at2759"/>
<dbReference type="GO" id="GO:0016020">
    <property type="term" value="C:membrane"/>
    <property type="evidence" value="ECO:0000318"/>
    <property type="project" value="GO_Central"/>
</dbReference>
<protein>
    <submittedName>
        <fullName evidence="5">Membrane transporter</fullName>
    </submittedName>
</protein>
<evidence type="ECO:0000256" key="4">
    <source>
        <dbReference type="ARBA" id="ARBA00023136"/>
    </source>
</evidence>
<accession>A0A2A6BEA1</accession>
<dbReference type="Proteomes" id="UP000005239">
    <property type="component" value="Unassembled WGS sequence"/>
</dbReference>
<dbReference type="GO" id="GO:0015149">
    <property type="term" value="F:hexose transmembrane transporter activity"/>
    <property type="evidence" value="ECO:0000318"/>
    <property type="project" value="GO_Central"/>
</dbReference>
<keyword evidence="4" id="KW-0472">Membrane</keyword>
<sequence>MNPSRALFLRLFSIGWLLTTITNFPAAFTHTSLNTAVHLVNSYLNETYSNRGTPLGHAELVLFKSGMNNVWYAAQVAGALLSAIVCDRLGRKFAYITSIVMMSSASAIQTLSTTLLPFPELMIIGRIIMALFSPLSDAALILYLQECAPTHLRGTLSSLFSTGYAVTCLIGMPLGHESLLGHSLPLLLFIPFPVGVLSTIFLVWMPETPKYLMITKRDREGAIRALDFFQGKKADHESTLEGLTQEMMNNSDTKSGDGSLKSLLTTPHLRRAMFLSISALFLTLPFYPILQSSTHFFTTIGIDRPRAQIQSTLLMVLLTISCLISTSLMDIIPRRKLLLTFASLAYSSLFVFSLAAQFDYPNIATVAVFSFLLAYGVGIGPVAWCLSPELVPLSHRSIMFCICYASHSILVVITNFMTIPLFDIIGGMCFIPIFIVPAFLLILLLYFYLPETAGRETHDIIHELRCAGKIGGEKRPIGA</sequence>
<evidence type="ECO:0000256" key="1">
    <source>
        <dbReference type="ARBA" id="ARBA00004141"/>
    </source>
</evidence>
<dbReference type="EnsemblMetazoa" id="PPA39233.1">
    <property type="protein sequence ID" value="PPA39233.1"/>
    <property type="gene ID" value="WBGene00277602"/>
</dbReference>
<dbReference type="InterPro" id="IPR005828">
    <property type="entry name" value="MFS_sugar_transport-like"/>
</dbReference>
<accession>A0A8R1UVM3</accession>
<evidence type="ECO:0000256" key="3">
    <source>
        <dbReference type="ARBA" id="ARBA00022989"/>
    </source>
</evidence>
<keyword evidence="6" id="KW-1185">Reference proteome</keyword>
<dbReference type="GO" id="GO:0015749">
    <property type="term" value="P:monosaccharide transmembrane transport"/>
    <property type="evidence" value="ECO:0000318"/>
    <property type="project" value="GO_Central"/>
</dbReference>
<dbReference type="InterPro" id="IPR045263">
    <property type="entry name" value="GLUT"/>
</dbReference>
<dbReference type="AlphaFoldDB" id="A0A2A6BEA1"/>
<gene>
    <name evidence="5" type="primary">WBGene00277602</name>
</gene>
<dbReference type="PANTHER" id="PTHR23503:SF49">
    <property type="entry name" value="MAJOR FACILITATOR SUPERFAMILY (MFS) PROFILE DOMAIN-CONTAINING PROTEIN"/>
    <property type="match status" value="1"/>
</dbReference>
<organism evidence="5 6">
    <name type="scientific">Pristionchus pacificus</name>
    <name type="common">Parasitic nematode worm</name>
    <dbReference type="NCBI Taxonomy" id="54126"/>
    <lineage>
        <taxon>Eukaryota</taxon>
        <taxon>Metazoa</taxon>
        <taxon>Ecdysozoa</taxon>
        <taxon>Nematoda</taxon>
        <taxon>Chromadorea</taxon>
        <taxon>Rhabditida</taxon>
        <taxon>Rhabditina</taxon>
        <taxon>Diplogasteromorpha</taxon>
        <taxon>Diplogasteroidea</taxon>
        <taxon>Neodiplogasteridae</taxon>
        <taxon>Pristionchus</taxon>
    </lineage>
</organism>
<keyword evidence="2" id="KW-0812">Transmembrane</keyword>
<proteinExistence type="predicted"/>
<name>A0A2A6BEA1_PRIPA</name>
<keyword evidence="3" id="KW-1133">Transmembrane helix</keyword>
<evidence type="ECO:0000313" key="5">
    <source>
        <dbReference type="EnsemblMetazoa" id="PPA39233.1"/>
    </source>
</evidence>
<reference evidence="6" key="1">
    <citation type="journal article" date="2008" name="Nat. Genet.">
        <title>The Pristionchus pacificus genome provides a unique perspective on nematode lifestyle and parasitism.</title>
        <authorList>
            <person name="Dieterich C."/>
            <person name="Clifton S.W."/>
            <person name="Schuster L.N."/>
            <person name="Chinwalla A."/>
            <person name="Delehaunty K."/>
            <person name="Dinkelacker I."/>
            <person name="Fulton L."/>
            <person name="Fulton R."/>
            <person name="Godfrey J."/>
            <person name="Minx P."/>
            <person name="Mitreva M."/>
            <person name="Roeseler W."/>
            <person name="Tian H."/>
            <person name="Witte H."/>
            <person name="Yang S.P."/>
            <person name="Wilson R.K."/>
            <person name="Sommer R.J."/>
        </authorList>
    </citation>
    <scope>NUCLEOTIDE SEQUENCE [LARGE SCALE GENOMIC DNA]</scope>
    <source>
        <strain evidence="6">PS312</strain>
    </source>
</reference>
<dbReference type="PANTHER" id="PTHR23503">
    <property type="entry name" value="SOLUTE CARRIER FAMILY 2"/>
    <property type="match status" value="1"/>
</dbReference>
<dbReference type="PROSITE" id="PS50850">
    <property type="entry name" value="MFS"/>
    <property type="match status" value="1"/>
</dbReference>
<dbReference type="Gene3D" id="1.20.1250.20">
    <property type="entry name" value="MFS general substrate transporter like domains"/>
    <property type="match status" value="1"/>
</dbReference>